<sequence length="195" mass="21925">MTAGWVAYVDESEPHCPEEPMYVLAAALVDRAQHEQATTAVQELRLPGQRKVHWHDESAARRYRLAAAVADLEVLHPVVVRLGGPSGERSERRRRLCLRRLLYELEQADVDRVIMEARQEQQNRADRTMLDTLRAQKVLTSAVRMEHVRGRDSPMLAIPDIVCGAVTAEQGGVPDYLQALKPLVTLHTLHAVEGE</sequence>
<dbReference type="EMBL" id="FOMZ01000008">
    <property type="protein sequence ID" value="SFE15489.1"/>
    <property type="molecule type" value="Genomic_DNA"/>
</dbReference>
<dbReference type="Pfam" id="PF12686">
    <property type="entry name" value="DUF3800"/>
    <property type="match status" value="1"/>
</dbReference>
<evidence type="ECO:0008006" key="3">
    <source>
        <dbReference type="Google" id="ProtNLM"/>
    </source>
</evidence>
<organism evidence="1 2">
    <name type="scientific">Actinopolyspora alba</name>
    <dbReference type="NCBI Taxonomy" id="673379"/>
    <lineage>
        <taxon>Bacteria</taxon>
        <taxon>Bacillati</taxon>
        <taxon>Actinomycetota</taxon>
        <taxon>Actinomycetes</taxon>
        <taxon>Actinopolysporales</taxon>
        <taxon>Actinopolysporaceae</taxon>
        <taxon>Actinopolyspora</taxon>
        <taxon>Actinopolyspora alba group</taxon>
    </lineage>
</organism>
<protein>
    <recommendedName>
        <fullName evidence="3">DUF3800 domain-containing protein</fullName>
    </recommendedName>
</protein>
<keyword evidence="2" id="KW-1185">Reference proteome</keyword>
<gene>
    <name evidence="1" type="ORF">SAMN04487819_108227</name>
</gene>
<dbReference type="AlphaFoldDB" id="A0A1I1Y7V2"/>
<evidence type="ECO:0000313" key="1">
    <source>
        <dbReference type="EMBL" id="SFE15489.1"/>
    </source>
</evidence>
<dbReference type="RefSeq" id="WP_092927717.1">
    <property type="nucleotide sequence ID" value="NZ_FOMZ01000008.1"/>
</dbReference>
<reference evidence="2" key="1">
    <citation type="submission" date="2016-10" db="EMBL/GenBank/DDBJ databases">
        <authorList>
            <person name="Varghese N."/>
            <person name="Submissions S."/>
        </authorList>
    </citation>
    <scope>NUCLEOTIDE SEQUENCE [LARGE SCALE GENOMIC DNA]</scope>
    <source>
        <strain evidence="2">DSM 45004</strain>
    </source>
</reference>
<evidence type="ECO:0000313" key="2">
    <source>
        <dbReference type="Proteomes" id="UP000198716"/>
    </source>
</evidence>
<name>A0A1I1Y7V2_9ACTN</name>
<dbReference type="InterPro" id="IPR024524">
    <property type="entry name" value="DUF3800"/>
</dbReference>
<proteinExistence type="predicted"/>
<accession>A0A1I1Y7V2</accession>
<dbReference type="Proteomes" id="UP000198716">
    <property type="component" value="Unassembled WGS sequence"/>
</dbReference>